<organism evidence="2 3">
    <name type="scientific">Kytococcus aerolatus</name>
    <dbReference type="NCBI Taxonomy" id="592308"/>
    <lineage>
        <taxon>Bacteria</taxon>
        <taxon>Bacillati</taxon>
        <taxon>Actinomycetota</taxon>
        <taxon>Actinomycetes</taxon>
        <taxon>Micrococcales</taxon>
        <taxon>Kytococcaceae</taxon>
        <taxon>Kytococcus</taxon>
    </lineage>
</organism>
<evidence type="ECO:0000256" key="1">
    <source>
        <dbReference type="SAM" id="MobiDB-lite"/>
    </source>
</evidence>
<gene>
    <name evidence="2" type="ORF">SAMN05445756_1637</name>
</gene>
<accession>A0A212U0S8</accession>
<dbReference type="AlphaFoldDB" id="A0A212U0S8"/>
<name>A0A212U0S8_9MICO</name>
<feature type="compositionally biased region" description="Low complexity" evidence="1">
    <location>
        <begin position="13"/>
        <end position="23"/>
    </location>
</feature>
<evidence type="ECO:0000313" key="3">
    <source>
        <dbReference type="Proteomes" id="UP000198122"/>
    </source>
</evidence>
<dbReference type="Gene3D" id="3.40.50.300">
    <property type="entry name" value="P-loop containing nucleotide triphosphate hydrolases"/>
    <property type="match status" value="1"/>
</dbReference>
<dbReference type="EMBL" id="FYEZ01000002">
    <property type="protein sequence ID" value="SNC71848.1"/>
    <property type="molecule type" value="Genomic_DNA"/>
</dbReference>
<dbReference type="Proteomes" id="UP000198122">
    <property type="component" value="Unassembled WGS sequence"/>
</dbReference>
<sequence>MSGPAGPGPEPSPVAAASSSLAGTPPPALLGPDDPLPHRPRRVLVVGTSGSGKTTLASRVAPRLGLEHVEIDALFHGPGWTPRPTFVEEVEAFTAGDGWITEWQYSQQLGDLLPRRADLVVWLDLPRHRVMRQVVRRTLRRRLRREVLWNGNTEGPLRDVLTDPEHIVRWAWSTHPKAARRVQALRTTRPEVPVVRLRSRREVDRWVAAAPPGPASARP</sequence>
<dbReference type="PANTHER" id="PTHR37816:SF1">
    <property type="entry name" value="TOXIN"/>
    <property type="match status" value="1"/>
</dbReference>
<keyword evidence="2" id="KW-0418">Kinase</keyword>
<reference evidence="2 3" key="1">
    <citation type="submission" date="2017-06" db="EMBL/GenBank/DDBJ databases">
        <authorList>
            <person name="Kim H.J."/>
            <person name="Triplett B.A."/>
        </authorList>
    </citation>
    <scope>NUCLEOTIDE SEQUENCE [LARGE SCALE GENOMIC DNA]</scope>
    <source>
        <strain evidence="2 3">DSM 22179</strain>
    </source>
</reference>
<feature type="region of interest" description="Disordered" evidence="1">
    <location>
        <begin position="1"/>
        <end position="40"/>
    </location>
</feature>
<proteinExistence type="predicted"/>
<dbReference type="InterPro" id="IPR052922">
    <property type="entry name" value="Cytidylate_Kinase-2"/>
</dbReference>
<evidence type="ECO:0000313" key="2">
    <source>
        <dbReference type="EMBL" id="SNC71848.1"/>
    </source>
</evidence>
<dbReference type="InterPro" id="IPR027417">
    <property type="entry name" value="P-loop_NTPase"/>
</dbReference>
<keyword evidence="2" id="KW-0808">Transferase</keyword>
<dbReference type="PANTHER" id="PTHR37816">
    <property type="entry name" value="YALI0E33011P"/>
    <property type="match status" value="1"/>
</dbReference>
<feature type="compositionally biased region" description="Pro residues" evidence="1">
    <location>
        <begin position="1"/>
        <end position="12"/>
    </location>
</feature>
<dbReference type="RefSeq" id="WP_327078687.1">
    <property type="nucleotide sequence ID" value="NZ_FYEZ01000002.1"/>
</dbReference>
<keyword evidence="3" id="KW-1185">Reference proteome</keyword>
<dbReference type="SUPFAM" id="SSF52540">
    <property type="entry name" value="P-loop containing nucleoside triphosphate hydrolases"/>
    <property type="match status" value="1"/>
</dbReference>
<protein>
    <submittedName>
        <fullName evidence="2">Adenylate kinase</fullName>
    </submittedName>
</protein>
<dbReference type="GO" id="GO:0016301">
    <property type="term" value="F:kinase activity"/>
    <property type="evidence" value="ECO:0007669"/>
    <property type="project" value="UniProtKB-KW"/>
</dbReference>